<evidence type="ECO:0000313" key="4">
    <source>
        <dbReference type="EMBL" id="OAE28242.1"/>
    </source>
</evidence>
<dbReference type="PANTHER" id="PTHR31739:SF4">
    <property type="entry name" value="ENT-COPALYL DIPHOSPHATE SYNTHASE, CHLOROPLASTIC"/>
    <property type="match status" value="1"/>
</dbReference>
<dbReference type="AlphaFoldDB" id="A0A176W705"/>
<protein>
    <submittedName>
        <fullName evidence="4">Uncharacterized protein</fullName>
    </submittedName>
</protein>
<name>A0A176W705_MARPO</name>
<accession>A0A176W705</accession>
<dbReference type="InterPro" id="IPR050148">
    <property type="entry name" value="Terpene_synthase-like"/>
</dbReference>
<keyword evidence="2" id="KW-0479">Metal-binding</keyword>
<comment type="caution">
    <text evidence="4">The sequence shown here is derived from an EMBL/GenBank/DDBJ whole genome shotgun (WGS) entry which is preliminary data.</text>
</comment>
<dbReference type="GO" id="GO:0000287">
    <property type="term" value="F:magnesium ion binding"/>
    <property type="evidence" value="ECO:0007669"/>
    <property type="project" value="TreeGrafter"/>
</dbReference>
<organism evidence="4 5">
    <name type="scientific">Marchantia polymorpha subsp. ruderalis</name>
    <dbReference type="NCBI Taxonomy" id="1480154"/>
    <lineage>
        <taxon>Eukaryota</taxon>
        <taxon>Viridiplantae</taxon>
        <taxon>Streptophyta</taxon>
        <taxon>Embryophyta</taxon>
        <taxon>Marchantiophyta</taxon>
        <taxon>Marchantiopsida</taxon>
        <taxon>Marchantiidae</taxon>
        <taxon>Marchantiales</taxon>
        <taxon>Marchantiaceae</taxon>
        <taxon>Marchantia</taxon>
    </lineage>
</organism>
<gene>
    <name evidence="4" type="ORF">AXG93_4492s1330</name>
</gene>
<reference evidence="4" key="1">
    <citation type="submission" date="2016-03" db="EMBL/GenBank/DDBJ databases">
        <title>Mechanisms controlling the formation of the plant cell surface in tip-growing cells are functionally conserved among land plants.</title>
        <authorList>
            <person name="Honkanen S."/>
            <person name="Jones V.A."/>
            <person name="Morieri G."/>
            <person name="Champion C."/>
            <person name="Hetherington A.J."/>
            <person name="Kelly S."/>
            <person name="Saint-Marcoux D."/>
            <person name="Proust H."/>
            <person name="Prescott H."/>
            <person name="Dolan L."/>
        </authorList>
    </citation>
    <scope>NUCLEOTIDE SEQUENCE [LARGE SCALE GENOMIC DNA]</scope>
    <source>
        <tissue evidence="4">Whole gametophyte</tissue>
    </source>
</reference>
<dbReference type="GO" id="GO:0016102">
    <property type="term" value="P:diterpenoid biosynthetic process"/>
    <property type="evidence" value="ECO:0007669"/>
    <property type="project" value="TreeGrafter"/>
</dbReference>
<evidence type="ECO:0000313" key="5">
    <source>
        <dbReference type="Proteomes" id="UP000077202"/>
    </source>
</evidence>
<dbReference type="Proteomes" id="UP000077202">
    <property type="component" value="Unassembled WGS sequence"/>
</dbReference>
<dbReference type="Gene3D" id="1.50.10.160">
    <property type="match status" value="1"/>
</dbReference>
<comment type="cofactor">
    <cofactor evidence="1">
        <name>Mg(2+)</name>
        <dbReference type="ChEBI" id="CHEBI:18420"/>
    </cofactor>
</comment>
<proteinExistence type="predicted"/>
<sequence length="104" mass="11887">MALLEEETHEKLCGFELVFPSILDDAKKLDLNFPYNLPIIDKLRSAREEKLRKIPLHLIYTTPTSIVYSLEGIRDVVDWEQILKLQQTDGSFMCSPAATACAYL</sequence>
<dbReference type="EMBL" id="LVLJ01001744">
    <property type="protein sequence ID" value="OAE28242.1"/>
    <property type="molecule type" value="Genomic_DNA"/>
</dbReference>
<keyword evidence="5" id="KW-1185">Reference proteome</keyword>
<evidence type="ECO:0000256" key="3">
    <source>
        <dbReference type="ARBA" id="ARBA00022842"/>
    </source>
</evidence>
<evidence type="ECO:0000256" key="1">
    <source>
        <dbReference type="ARBA" id="ARBA00001946"/>
    </source>
</evidence>
<evidence type="ECO:0000256" key="2">
    <source>
        <dbReference type="ARBA" id="ARBA00022723"/>
    </source>
</evidence>
<dbReference type="PANTHER" id="PTHR31739">
    <property type="entry name" value="ENT-COPALYL DIPHOSPHATE SYNTHASE, CHLOROPLASTIC"/>
    <property type="match status" value="1"/>
</dbReference>
<keyword evidence="3" id="KW-0460">Magnesium</keyword>
<dbReference type="GO" id="GO:0010333">
    <property type="term" value="F:terpene synthase activity"/>
    <property type="evidence" value="ECO:0007669"/>
    <property type="project" value="InterPro"/>
</dbReference>